<comment type="subcellular location">
    <subcellularLocation>
        <location evidence="15">Cell outer membrane</location>
        <topology evidence="15">Multi-pass membrane protein</topology>
    </subcellularLocation>
    <text evidence="15">One of the very few enzymes located there.</text>
</comment>
<dbReference type="SUPFAM" id="SSF56931">
    <property type="entry name" value="Outer membrane phospholipase A (OMPLA)"/>
    <property type="match status" value="1"/>
</dbReference>
<evidence type="ECO:0000256" key="2">
    <source>
        <dbReference type="ARBA" id="ARBA00001604"/>
    </source>
</evidence>
<dbReference type="InterPro" id="IPR036541">
    <property type="entry name" value="PLipase_A1_sf"/>
</dbReference>
<comment type="catalytic activity">
    <reaction evidence="1 15">
        <text>a 1,2-diacyl-sn-glycero-3-phosphocholine + H2O = a 2-acyl-sn-glycero-3-phosphocholine + a fatty acid + H(+)</text>
        <dbReference type="Rhea" id="RHEA:18689"/>
        <dbReference type="ChEBI" id="CHEBI:15377"/>
        <dbReference type="ChEBI" id="CHEBI:15378"/>
        <dbReference type="ChEBI" id="CHEBI:28868"/>
        <dbReference type="ChEBI" id="CHEBI:57643"/>
        <dbReference type="ChEBI" id="CHEBI:57875"/>
        <dbReference type="EC" id="3.1.1.32"/>
    </reaction>
</comment>
<comment type="catalytic activity">
    <reaction evidence="2 15">
        <text>a 1,2-diacyl-sn-glycero-3-phosphocholine + H2O = a 1-acyl-sn-glycero-3-phosphocholine + a fatty acid + H(+)</text>
        <dbReference type="Rhea" id="RHEA:15801"/>
        <dbReference type="ChEBI" id="CHEBI:15377"/>
        <dbReference type="ChEBI" id="CHEBI:15378"/>
        <dbReference type="ChEBI" id="CHEBI:28868"/>
        <dbReference type="ChEBI" id="CHEBI:57643"/>
        <dbReference type="ChEBI" id="CHEBI:58168"/>
        <dbReference type="EC" id="3.1.1.4"/>
    </reaction>
</comment>
<comment type="similarity">
    <text evidence="3 15">Belongs to the phospholipase A1 family.</text>
</comment>
<gene>
    <name evidence="17" type="ORF">P4826_15095</name>
</gene>
<reference evidence="17 18" key="1">
    <citation type="submission" date="2023-03" db="EMBL/GenBank/DDBJ databases">
        <title>Diaphorobacter basophil sp. nov., isolated from a sewage-treatment plant.</title>
        <authorList>
            <person name="Yang K."/>
        </authorList>
    </citation>
    <scope>NUCLEOTIDE SEQUENCE [LARGE SCALE GENOMIC DNA]</scope>
    <source>
        <strain evidence="17 18">Y-1</strain>
    </source>
</reference>
<evidence type="ECO:0000256" key="11">
    <source>
        <dbReference type="ARBA" id="ARBA00022963"/>
    </source>
</evidence>
<dbReference type="PRINTS" id="PR01486">
    <property type="entry name" value="PHPHLIPASEA1"/>
</dbReference>
<sequence length="388" mass="42710">MTRFFTSTLIAAALPLIAQAQAQAQAQGPAPVAGDAGWRDCAALADGQARLVCFDQWAGRQAWAAPAASASAQPVDAVAPTPTTPLAGLKPANATDDSPGDGCRGTEYTTLSRFWELEAGTDCGALRFRGYRPMSVSIVGSDSVNQQPQSPSADHSASKAVDYRNTEMRLQLSVRTKLAKGLLTSGDSQRRDSLWFGYSQQSYWQLFSPGISRPFRTTDHEPEILYVYPTDAQLPWGWRWRYSGIGLVHQSNGQSLPLSRSWNRVYLMTGLELDDRWRLNARIWKRLPESAANDDNPGISNYIGRAELGLGWNVNQDHSLAFTARHSLSSTARGSARLEWLYSLGTSWVGQSTNLRLYTQLFSGYGDSLIDYNRKRTVFGVGVSLVDF</sequence>
<keyword evidence="5" id="KW-1134">Transmembrane beta strand</keyword>
<evidence type="ECO:0000256" key="12">
    <source>
        <dbReference type="ARBA" id="ARBA00023098"/>
    </source>
</evidence>
<accession>A0ABZ0J0F9</accession>
<dbReference type="EC" id="3.1.1.4" evidence="15"/>
<proteinExistence type="inferred from homology"/>
<evidence type="ECO:0000256" key="10">
    <source>
        <dbReference type="ARBA" id="ARBA00022837"/>
    </source>
</evidence>
<feature type="compositionally biased region" description="Polar residues" evidence="16">
    <location>
        <begin position="141"/>
        <end position="155"/>
    </location>
</feature>
<evidence type="ECO:0000256" key="1">
    <source>
        <dbReference type="ARBA" id="ARBA00000111"/>
    </source>
</evidence>
<keyword evidence="12 15" id="KW-0443">Lipid metabolism</keyword>
<name>A0ABZ0J0F9_9BURK</name>
<evidence type="ECO:0000256" key="15">
    <source>
        <dbReference type="RuleBase" id="RU366027"/>
    </source>
</evidence>
<protein>
    <recommendedName>
        <fullName evidence="15">Phospholipase A1</fullName>
        <ecNumber evidence="15">3.1.1.32</ecNumber>
        <ecNumber evidence="15">3.1.1.4</ecNumber>
    </recommendedName>
    <alternativeName>
        <fullName evidence="15">Phosphatidylcholine 1-acylhydrolase</fullName>
    </alternativeName>
</protein>
<evidence type="ECO:0000256" key="7">
    <source>
        <dbReference type="ARBA" id="ARBA00022723"/>
    </source>
</evidence>
<keyword evidence="6" id="KW-0812">Transmembrane</keyword>
<comment type="cofactor">
    <cofactor evidence="15">
        <name>Ca(2+)</name>
        <dbReference type="ChEBI" id="CHEBI:29108"/>
    </cofactor>
    <text evidence="15">Binds 1 Ca(2+) ion per monomer. In the dimeric form the Ca(2+) is bound by different amino acids with binding of each Ca(2+) shared with ligands coming from each monomer. The Ca(2+) ion may have a role in catalysis.</text>
</comment>
<dbReference type="Pfam" id="PF02253">
    <property type="entry name" value="PLA1"/>
    <property type="match status" value="1"/>
</dbReference>
<evidence type="ECO:0000313" key="18">
    <source>
        <dbReference type="Proteomes" id="UP001303211"/>
    </source>
</evidence>
<keyword evidence="14 15" id="KW-0998">Cell outer membrane</keyword>
<keyword evidence="9 15" id="KW-0378">Hydrolase</keyword>
<evidence type="ECO:0000256" key="6">
    <source>
        <dbReference type="ARBA" id="ARBA00022692"/>
    </source>
</evidence>
<dbReference type="EC" id="3.1.1.32" evidence="15"/>
<evidence type="ECO:0000256" key="3">
    <source>
        <dbReference type="ARBA" id="ARBA00010525"/>
    </source>
</evidence>
<comment type="function">
    <text evidence="15">Hydrolysis of phosphatidylcholine with phospholipase A2 (EC 3.1.1.4) and phospholipase A1 (EC 3.1.1.32) activities.</text>
</comment>
<feature type="chain" id="PRO_5044996294" description="Phospholipase A1" evidence="15">
    <location>
        <begin position="21"/>
        <end position="388"/>
    </location>
</feature>
<keyword evidence="18" id="KW-1185">Reference proteome</keyword>
<dbReference type="Gene3D" id="2.40.230.10">
    <property type="entry name" value="Phospholipase A1"/>
    <property type="match status" value="1"/>
</dbReference>
<keyword evidence="10 15" id="KW-0106">Calcium</keyword>
<evidence type="ECO:0000313" key="17">
    <source>
        <dbReference type="EMBL" id="WOO31720.1"/>
    </source>
</evidence>
<dbReference type="RefSeq" id="WP_317701194.1">
    <property type="nucleotide sequence ID" value="NZ_CP136921.1"/>
</dbReference>
<evidence type="ECO:0000256" key="4">
    <source>
        <dbReference type="ARBA" id="ARBA00011702"/>
    </source>
</evidence>
<dbReference type="PANTHER" id="PTHR40457">
    <property type="entry name" value="PHOSPHOLIPASE A1"/>
    <property type="match status" value="1"/>
</dbReference>
<dbReference type="InterPro" id="IPR003187">
    <property type="entry name" value="PLipase_A1"/>
</dbReference>
<comment type="subunit">
    <text evidence="4 15">Homodimer; dimerization is reversible, and the dimeric form is the active one.</text>
</comment>
<feature type="signal peptide" evidence="15">
    <location>
        <begin position="1"/>
        <end position="20"/>
    </location>
</feature>
<dbReference type="Proteomes" id="UP001303211">
    <property type="component" value="Chromosome"/>
</dbReference>
<organism evidence="17 18">
    <name type="scientific">Diaphorobacter limosus</name>
    <dbReference type="NCBI Taxonomy" id="3036128"/>
    <lineage>
        <taxon>Bacteria</taxon>
        <taxon>Pseudomonadati</taxon>
        <taxon>Pseudomonadota</taxon>
        <taxon>Betaproteobacteria</taxon>
        <taxon>Burkholderiales</taxon>
        <taxon>Comamonadaceae</taxon>
        <taxon>Diaphorobacter</taxon>
    </lineage>
</organism>
<evidence type="ECO:0000256" key="8">
    <source>
        <dbReference type="ARBA" id="ARBA00022729"/>
    </source>
</evidence>
<feature type="region of interest" description="Disordered" evidence="16">
    <location>
        <begin position="84"/>
        <end position="103"/>
    </location>
</feature>
<evidence type="ECO:0000256" key="5">
    <source>
        <dbReference type="ARBA" id="ARBA00022452"/>
    </source>
</evidence>
<dbReference type="EMBL" id="CP136921">
    <property type="protein sequence ID" value="WOO31720.1"/>
    <property type="molecule type" value="Genomic_DNA"/>
</dbReference>
<keyword evidence="7 15" id="KW-0479">Metal-binding</keyword>
<keyword evidence="11 15" id="KW-0442">Lipid degradation</keyword>
<evidence type="ECO:0000256" key="9">
    <source>
        <dbReference type="ARBA" id="ARBA00022801"/>
    </source>
</evidence>
<evidence type="ECO:0000256" key="14">
    <source>
        <dbReference type="ARBA" id="ARBA00023237"/>
    </source>
</evidence>
<feature type="region of interest" description="Disordered" evidence="16">
    <location>
        <begin position="141"/>
        <end position="160"/>
    </location>
</feature>
<keyword evidence="8 15" id="KW-0732">Signal</keyword>
<evidence type="ECO:0000256" key="13">
    <source>
        <dbReference type="ARBA" id="ARBA00023136"/>
    </source>
</evidence>
<dbReference type="PANTHER" id="PTHR40457:SF1">
    <property type="entry name" value="PHOSPHOLIPASE A1"/>
    <property type="match status" value="1"/>
</dbReference>
<dbReference type="CDD" id="cd00541">
    <property type="entry name" value="OMPLA"/>
    <property type="match status" value="1"/>
</dbReference>
<evidence type="ECO:0000256" key="16">
    <source>
        <dbReference type="SAM" id="MobiDB-lite"/>
    </source>
</evidence>
<keyword evidence="13" id="KW-0472">Membrane</keyword>